<comment type="similarity">
    <text evidence="1">Belongs to the UPF0065 (bug) family.</text>
</comment>
<keyword evidence="2" id="KW-0732">Signal</keyword>
<accession>A0ABS5EXW0</accession>
<dbReference type="Gene3D" id="3.40.190.10">
    <property type="entry name" value="Periplasmic binding protein-like II"/>
    <property type="match status" value="1"/>
</dbReference>
<proteinExistence type="inferred from homology"/>
<evidence type="ECO:0000313" key="4">
    <source>
        <dbReference type="Proteomes" id="UP001196870"/>
    </source>
</evidence>
<dbReference type="InterPro" id="IPR042100">
    <property type="entry name" value="Bug_dom1"/>
</dbReference>
<feature type="signal peptide" evidence="2">
    <location>
        <begin position="1"/>
        <end position="19"/>
    </location>
</feature>
<organism evidence="3 4">
    <name type="scientific">Plastoroseomonas hellenica</name>
    <dbReference type="NCBI Taxonomy" id="2687306"/>
    <lineage>
        <taxon>Bacteria</taxon>
        <taxon>Pseudomonadati</taxon>
        <taxon>Pseudomonadota</taxon>
        <taxon>Alphaproteobacteria</taxon>
        <taxon>Acetobacterales</taxon>
        <taxon>Acetobacteraceae</taxon>
        <taxon>Plastoroseomonas</taxon>
    </lineage>
</organism>
<gene>
    <name evidence="3" type="ORF">GXW71_12295</name>
</gene>
<keyword evidence="4" id="KW-1185">Reference proteome</keyword>
<evidence type="ECO:0000256" key="1">
    <source>
        <dbReference type="ARBA" id="ARBA00006987"/>
    </source>
</evidence>
<dbReference type="Gene3D" id="3.40.190.150">
    <property type="entry name" value="Bordetella uptake gene, domain 1"/>
    <property type="match status" value="1"/>
</dbReference>
<sequence length="321" mass="32910">MRRRSLLAAPLAAIPAARAAAEPWPGRPIRIIVPFPPASGVDATARLIAEPLRALLGQPVLVENRSGAGGNIGGAAVAAAAPDGHTLLISSPGPLAVNQFVYRQMPYETDTAFAPIILLAHNPMVILTARERPERSFADLAAAARVAAAPLRYGTAGAGGGGHLTMALLCAQQGLVLEHVPFRGGAQALLALAAGQIEFAIDAISAAWPQISSGLVWPVAVTGPSRWPPLPEVPTVDESGAPGFAMAAWTVLAFPAATPPAIVARMNQAVNAVIAAPGLRAQLAQGGTLAGGGTPQQAEAFLRAERIRWRRAVEISGATAD</sequence>
<dbReference type="Proteomes" id="UP001196870">
    <property type="component" value="Unassembled WGS sequence"/>
</dbReference>
<dbReference type="EMBL" id="JAAGBB010000013">
    <property type="protein sequence ID" value="MBR0665136.1"/>
    <property type="molecule type" value="Genomic_DNA"/>
</dbReference>
<evidence type="ECO:0000256" key="2">
    <source>
        <dbReference type="SAM" id="SignalP"/>
    </source>
</evidence>
<dbReference type="SUPFAM" id="SSF53850">
    <property type="entry name" value="Periplasmic binding protein-like II"/>
    <property type="match status" value="1"/>
</dbReference>
<feature type="chain" id="PRO_5047212343" evidence="2">
    <location>
        <begin position="20"/>
        <end position="321"/>
    </location>
</feature>
<dbReference type="Pfam" id="PF03401">
    <property type="entry name" value="TctC"/>
    <property type="match status" value="1"/>
</dbReference>
<dbReference type="PANTHER" id="PTHR42928:SF5">
    <property type="entry name" value="BLR1237 PROTEIN"/>
    <property type="match status" value="1"/>
</dbReference>
<reference evidence="4" key="1">
    <citation type="journal article" date="2021" name="Syst. Appl. Microbiol.">
        <title>Roseomonas hellenica sp. nov., isolated from roots of wild-growing Alkanna tinctoria.</title>
        <authorList>
            <person name="Rat A."/>
            <person name="Naranjo H.D."/>
            <person name="Lebbe L."/>
            <person name="Cnockaert M."/>
            <person name="Krigas N."/>
            <person name="Grigoriadou K."/>
            <person name="Maloupa E."/>
            <person name="Willems A."/>
        </authorList>
    </citation>
    <scope>NUCLEOTIDE SEQUENCE [LARGE SCALE GENOMIC DNA]</scope>
    <source>
        <strain evidence="4">LMG 31523</strain>
    </source>
</reference>
<comment type="caution">
    <text evidence="3">The sequence shown here is derived from an EMBL/GenBank/DDBJ whole genome shotgun (WGS) entry which is preliminary data.</text>
</comment>
<protein>
    <submittedName>
        <fullName evidence="3">Tripartite tricarboxylate transporter substrate binding protein</fullName>
    </submittedName>
</protein>
<dbReference type="InterPro" id="IPR005064">
    <property type="entry name" value="BUG"/>
</dbReference>
<dbReference type="RefSeq" id="WP_211852808.1">
    <property type="nucleotide sequence ID" value="NZ_JAAGBB010000013.1"/>
</dbReference>
<dbReference type="PIRSF" id="PIRSF017082">
    <property type="entry name" value="YflP"/>
    <property type="match status" value="1"/>
</dbReference>
<name>A0ABS5EXW0_9PROT</name>
<evidence type="ECO:0000313" key="3">
    <source>
        <dbReference type="EMBL" id="MBR0665136.1"/>
    </source>
</evidence>
<dbReference type="PANTHER" id="PTHR42928">
    <property type="entry name" value="TRICARBOXYLATE-BINDING PROTEIN"/>
    <property type="match status" value="1"/>
</dbReference>